<comment type="caution">
    <text evidence="2">The sequence shown here is derived from an EMBL/GenBank/DDBJ whole genome shotgun (WGS) entry which is preliminary data.</text>
</comment>
<reference evidence="2" key="1">
    <citation type="submission" date="2018-08" db="EMBL/GenBank/DDBJ databases">
        <authorList>
            <consortium name="PulseNet: The National Subtyping Network for Foodborne Disease Surveillance"/>
            <person name="Tarr C.L."/>
            <person name="Trees E."/>
            <person name="Katz L.S."/>
            <person name="Carleton-Romer H.A."/>
            <person name="Stroika S."/>
            <person name="Kucerova Z."/>
            <person name="Roache K.F."/>
            <person name="Sabol A.L."/>
            <person name="Besser J."/>
            <person name="Gerner-Smidt P."/>
        </authorList>
    </citation>
    <scope>NUCLEOTIDE SEQUENCE</scope>
    <source>
        <strain evidence="2">PNUSAC005770</strain>
    </source>
</reference>
<accession>A0A5L8ZB41</accession>
<keyword evidence="1" id="KW-0472">Membrane</keyword>
<organism evidence="2">
    <name type="scientific">Campylobacter upsaliensis</name>
    <dbReference type="NCBI Taxonomy" id="28080"/>
    <lineage>
        <taxon>Bacteria</taxon>
        <taxon>Pseudomonadati</taxon>
        <taxon>Campylobacterota</taxon>
        <taxon>Epsilonproteobacteria</taxon>
        <taxon>Campylobacterales</taxon>
        <taxon>Campylobacteraceae</taxon>
        <taxon>Campylobacter</taxon>
    </lineage>
</organism>
<keyword evidence="1" id="KW-1133">Transmembrane helix</keyword>
<sequence length="72" mass="8336">MRIIYKNKLALKKMLFFLMWIICKLSTLIFLSKINVLICFSFSQAQMKKGVKGSPPCTLKKLKNVNFFAFLG</sequence>
<proteinExistence type="predicted"/>
<name>A0A5L8ZB41_CAMUP</name>
<protein>
    <submittedName>
        <fullName evidence="2">Uncharacterized protein</fullName>
    </submittedName>
</protein>
<feature type="transmembrane region" description="Helical" evidence="1">
    <location>
        <begin position="15"/>
        <end position="42"/>
    </location>
</feature>
<keyword evidence="1" id="KW-0812">Transmembrane</keyword>
<dbReference type="AlphaFoldDB" id="A0A5L8ZB41"/>
<gene>
    <name evidence="2" type="ORF">D0B03_09055</name>
</gene>
<evidence type="ECO:0000313" key="2">
    <source>
        <dbReference type="EMBL" id="EAL8904449.1"/>
    </source>
</evidence>
<dbReference type="EMBL" id="AACSBQ010000072">
    <property type="protein sequence ID" value="EAL8904449.1"/>
    <property type="molecule type" value="Genomic_DNA"/>
</dbReference>
<evidence type="ECO:0000256" key="1">
    <source>
        <dbReference type="SAM" id="Phobius"/>
    </source>
</evidence>